<dbReference type="Pfam" id="PF08447">
    <property type="entry name" value="PAS_3"/>
    <property type="match status" value="1"/>
</dbReference>
<organism evidence="2">
    <name type="scientific">hydrothermal vent metagenome</name>
    <dbReference type="NCBI Taxonomy" id="652676"/>
    <lineage>
        <taxon>unclassified sequences</taxon>
        <taxon>metagenomes</taxon>
        <taxon>ecological metagenomes</taxon>
    </lineage>
</organism>
<dbReference type="NCBIfam" id="TIGR00229">
    <property type="entry name" value="sensory_box"/>
    <property type="match status" value="1"/>
</dbReference>
<evidence type="ECO:0000313" key="2">
    <source>
        <dbReference type="EMBL" id="VAW11295.1"/>
    </source>
</evidence>
<dbReference type="AlphaFoldDB" id="A0A3B0SZ24"/>
<dbReference type="InterPro" id="IPR000014">
    <property type="entry name" value="PAS"/>
</dbReference>
<feature type="domain" description="PAS" evidence="1">
    <location>
        <begin position="25"/>
        <end position="76"/>
    </location>
</feature>
<dbReference type="PROSITE" id="PS50112">
    <property type="entry name" value="PAS"/>
    <property type="match status" value="1"/>
</dbReference>
<evidence type="ECO:0000259" key="1">
    <source>
        <dbReference type="PROSITE" id="PS50112"/>
    </source>
</evidence>
<dbReference type="InterPro" id="IPR013655">
    <property type="entry name" value="PAS_fold_3"/>
</dbReference>
<dbReference type="Gene3D" id="3.30.450.20">
    <property type="entry name" value="PAS domain"/>
    <property type="match status" value="1"/>
</dbReference>
<dbReference type="SUPFAM" id="SSF55785">
    <property type="entry name" value="PYP-like sensor domain (PAS domain)"/>
    <property type="match status" value="1"/>
</dbReference>
<dbReference type="InterPro" id="IPR035965">
    <property type="entry name" value="PAS-like_dom_sf"/>
</dbReference>
<reference evidence="2" key="1">
    <citation type="submission" date="2018-06" db="EMBL/GenBank/DDBJ databases">
        <authorList>
            <person name="Zhirakovskaya E."/>
        </authorList>
    </citation>
    <scope>NUCLEOTIDE SEQUENCE</scope>
</reference>
<dbReference type="CDD" id="cd00130">
    <property type="entry name" value="PAS"/>
    <property type="match status" value="1"/>
</dbReference>
<accession>A0A3B0SZ24</accession>
<protein>
    <submittedName>
        <fullName evidence="2">Putative sensor (PAS) domain for methyl-accepting chemotaxis sensory transducer</fullName>
    </submittedName>
</protein>
<proteinExistence type="predicted"/>
<gene>
    <name evidence="2" type="ORF">MNBD_ALPHA09-939</name>
</gene>
<sequence>MTKTNNITGNEQFFSNDEIIVSKTDLKGRITYANRVFLKIAGFSEREIFGQPHSIIRHPDMPRCIFKLLWDTIQNGTEIFAYVINRCKNGDHYWVYAHVTPSFDQSKKIIGYHSNRRVPNRRILDEAVIPLYQQLLVAEQQPENRKKGLEASMAMVAALLAGSNLAYDEFVMTLGQEQRRGYR</sequence>
<dbReference type="EMBL" id="UOEM01000029">
    <property type="protein sequence ID" value="VAW11295.1"/>
    <property type="molecule type" value="Genomic_DNA"/>
</dbReference>
<name>A0A3B0SZ24_9ZZZZ</name>